<dbReference type="SMART" id="SM00248">
    <property type="entry name" value="ANK"/>
    <property type="match status" value="5"/>
</dbReference>
<dbReference type="InterPro" id="IPR002110">
    <property type="entry name" value="Ankyrin_rpt"/>
</dbReference>
<dbReference type="EMBL" id="JAPFFF010000034">
    <property type="protein sequence ID" value="KAK8843546.1"/>
    <property type="molecule type" value="Genomic_DNA"/>
</dbReference>
<evidence type="ECO:0000256" key="1">
    <source>
        <dbReference type="ARBA" id="ARBA00022737"/>
    </source>
</evidence>
<evidence type="ECO:0000256" key="2">
    <source>
        <dbReference type="ARBA" id="ARBA00023043"/>
    </source>
</evidence>
<keyword evidence="1" id="KW-0677">Repeat</keyword>
<dbReference type="SUPFAM" id="SSF48403">
    <property type="entry name" value="Ankyrin repeat"/>
    <property type="match status" value="1"/>
</dbReference>
<dbReference type="PANTHER" id="PTHR24124:SF14">
    <property type="entry name" value="CHROMOSOME UNDETERMINED SCAFFOLD_25, WHOLE GENOME SHOTGUN SEQUENCE"/>
    <property type="match status" value="1"/>
</dbReference>
<keyword evidence="2" id="KW-0040">ANK repeat</keyword>
<dbReference type="Proteomes" id="UP001470230">
    <property type="component" value="Unassembled WGS sequence"/>
</dbReference>
<reference evidence="3 4" key="1">
    <citation type="submission" date="2024-04" db="EMBL/GenBank/DDBJ databases">
        <title>Tritrichomonas musculus Genome.</title>
        <authorList>
            <person name="Alves-Ferreira E."/>
            <person name="Grigg M."/>
            <person name="Lorenzi H."/>
            <person name="Galac M."/>
        </authorList>
    </citation>
    <scope>NUCLEOTIDE SEQUENCE [LARGE SCALE GENOMIC DNA]</scope>
    <source>
        <strain evidence="3 4">EAF2021</strain>
    </source>
</reference>
<sequence length="287" mass="33722">MIDESLFYDVCQFDYYIIASDLLNNKNIDINQEYNRYEYSKIRIWYSICSNPKPEKIRCSKTALFRAVQKENIEIVKLLLSFDKINVNTICSYEYHDLEEWWVERTSLFLAIENNNIEIIKLLLSIEDINVNIINTDDYCDGGGCEYYYKYTALYESVEQENIEIIKLLLSNKNINVNAPSRKFVDFEGGGEPGEGKWDRSALFRAIDKENIEIVNLLLENEGIDIDAISCKLDKDGNSFFWRKNAFYRAVEKGNIEIINALLKYDFDINFINFDSGRLDEDHQKKR</sequence>
<evidence type="ECO:0008006" key="5">
    <source>
        <dbReference type="Google" id="ProtNLM"/>
    </source>
</evidence>
<organism evidence="3 4">
    <name type="scientific">Tritrichomonas musculus</name>
    <dbReference type="NCBI Taxonomy" id="1915356"/>
    <lineage>
        <taxon>Eukaryota</taxon>
        <taxon>Metamonada</taxon>
        <taxon>Parabasalia</taxon>
        <taxon>Tritrichomonadida</taxon>
        <taxon>Tritrichomonadidae</taxon>
        <taxon>Tritrichomonas</taxon>
    </lineage>
</organism>
<dbReference type="InterPro" id="IPR036770">
    <property type="entry name" value="Ankyrin_rpt-contain_sf"/>
</dbReference>
<dbReference type="Pfam" id="PF12796">
    <property type="entry name" value="Ank_2"/>
    <property type="match status" value="2"/>
</dbReference>
<name>A0ABR2HAR6_9EUKA</name>
<accession>A0ABR2HAR6</accession>
<gene>
    <name evidence="3" type="ORF">M9Y10_024602</name>
</gene>
<dbReference type="PANTHER" id="PTHR24124">
    <property type="entry name" value="ANKYRIN REPEAT FAMILY A"/>
    <property type="match status" value="1"/>
</dbReference>
<proteinExistence type="predicted"/>
<evidence type="ECO:0000313" key="4">
    <source>
        <dbReference type="Proteomes" id="UP001470230"/>
    </source>
</evidence>
<protein>
    <recommendedName>
        <fullName evidence="5">Ankyrin repeat protein</fullName>
    </recommendedName>
</protein>
<comment type="caution">
    <text evidence="3">The sequence shown here is derived from an EMBL/GenBank/DDBJ whole genome shotgun (WGS) entry which is preliminary data.</text>
</comment>
<evidence type="ECO:0000313" key="3">
    <source>
        <dbReference type="EMBL" id="KAK8843546.1"/>
    </source>
</evidence>
<dbReference type="Gene3D" id="1.25.40.20">
    <property type="entry name" value="Ankyrin repeat-containing domain"/>
    <property type="match status" value="2"/>
</dbReference>
<keyword evidence="4" id="KW-1185">Reference proteome</keyword>